<dbReference type="InterPro" id="IPR035979">
    <property type="entry name" value="RBD_domain_sf"/>
</dbReference>
<dbReference type="Gene3D" id="3.30.70.330">
    <property type="match status" value="1"/>
</dbReference>
<reference evidence="5" key="1">
    <citation type="journal article" date="2018" name="Gigascience">
        <title>Genome assembly of the Pink Ipe (Handroanthus impetiginosus, Bignoniaceae), a highly valued, ecologically keystone Neotropical timber forest tree.</title>
        <authorList>
            <person name="Silva-Junior O.B."/>
            <person name="Grattapaglia D."/>
            <person name="Novaes E."/>
            <person name="Collevatti R.G."/>
        </authorList>
    </citation>
    <scope>NUCLEOTIDE SEQUENCE [LARGE SCALE GENOMIC DNA]</scope>
    <source>
        <strain evidence="5">cv. UFG-1</strain>
    </source>
</reference>
<dbReference type="PROSITE" id="PS50102">
    <property type="entry name" value="RRM"/>
    <property type="match status" value="1"/>
</dbReference>
<dbReference type="GO" id="GO:0003723">
    <property type="term" value="F:RNA binding"/>
    <property type="evidence" value="ECO:0007669"/>
    <property type="project" value="UniProtKB-UniRule"/>
</dbReference>
<dbReference type="InterPro" id="IPR012677">
    <property type="entry name" value="Nucleotide-bd_a/b_plait_sf"/>
</dbReference>
<dbReference type="EMBL" id="NKXS01001081">
    <property type="protein sequence ID" value="PIN20621.1"/>
    <property type="molecule type" value="Genomic_DNA"/>
</dbReference>
<dbReference type="OrthoDB" id="272703at2759"/>
<evidence type="ECO:0000313" key="4">
    <source>
        <dbReference type="EMBL" id="PIN20621.1"/>
    </source>
</evidence>
<protein>
    <recommendedName>
        <fullName evidence="3">RRM domain-containing protein</fullName>
    </recommendedName>
</protein>
<keyword evidence="5" id="KW-1185">Reference proteome</keyword>
<accession>A0A2G9HSY7</accession>
<dbReference type="InterPro" id="IPR000504">
    <property type="entry name" value="RRM_dom"/>
</dbReference>
<evidence type="ECO:0000256" key="2">
    <source>
        <dbReference type="PROSITE-ProRule" id="PRU00176"/>
    </source>
</evidence>
<sequence>MISSSPKGPLLLPCKHPIPCPNLLINYAIRRHFSPKISISKTSNVEISRLSVPAPATVIQKTKCCSSLSSPGELDREAPSGVKIFIKGLAQSTSEGGLKMAFSQFGEVSRVKIIHDKKTKQSLGFAYVWFTREEHAQAAVEEMNGQFFEGRFIRVTFAKPGSCKPRPKPGPYKF</sequence>
<dbReference type="STRING" id="429701.A0A2G9HSY7"/>
<dbReference type="SMART" id="SM00360">
    <property type="entry name" value="RRM"/>
    <property type="match status" value="1"/>
</dbReference>
<feature type="domain" description="RRM" evidence="3">
    <location>
        <begin position="82"/>
        <end position="160"/>
    </location>
</feature>
<keyword evidence="1 2" id="KW-0694">RNA-binding</keyword>
<gene>
    <name evidence="4" type="ORF">CDL12_06683</name>
</gene>
<name>A0A2G9HSY7_9LAMI</name>
<dbReference type="InterPro" id="IPR052462">
    <property type="entry name" value="SLIRP/GR-RBP-like"/>
</dbReference>
<evidence type="ECO:0000256" key="1">
    <source>
        <dbReference type="ARBA" id="ARBA00022884"/>
    </source>
</evidence>
<proteinExistence type="predicted"/>
<dbReference type="AlphaFoldDB" id="A0A2G9HSY7"/>
<dbReference type="SUPFAM" id="SSF54928">
    <property type="entry name" value="RNA-binding domain, RBD"/>
    <property type="match status" value="1"/>
</dbReference>
<organism evidence="4 5">
    <name type="scientific">Handroanthus impetiginosus</name>
    <dbReference type="NCBI Taxonomy" id="429701"/>
    <lineage>
        <taxon>Eukaryota</taxon>
        <taxon>Viridiplantae</taxon>
        <taxon>Streptophyta</taxon>
        <taxon>Embryophyta</taxon>
        <taxon>Tracheophyta</taxon>
        <taxon>Spermatophyta</taxon>
        <taxon>Magnoliopsida</taxon>
        <taxon>eudicotyledons</taxon>
        <taxon>Gunneridae</taxon>
        <taxon>Pentapetalae</taxon>
        <taxon>asterids</taxon>
        <taxon>lamiids</taxon>
        <taxon>Lamiales</taxon>
        <taxon>Bignoniaceae</taxon>
        <taxon>Crescentiina</taxon>
        <taxon>Tabebuia alliance</taxon>
        <taxon>Handroanthus</taxon>
    </lineage>
</organism>
<evidence type="ECO:0000259" key="3">
    <source>
        <dbReference type="PROSITE" id="PS50102"/>
    </source>
</evidence>
<dbReference type="Pfam" id="PF00076">
    <property type="entry name" value="RRM_1"/>
    <property type="match status" value="1"/>
</dbReference>
<comment type="caution">
    <text evidence="4">The sequence shown here is derived from an EMBL/GenBank/DDBJ whole genome shotgun (WGS) entry which is preliminary data.</text>
</comment>
<dbReference type="PANTHER" id="PTHR48027">
    <property type="entry name" value="HETEROGENEOUS NUCLEAR RIBONUCLEOPROTEIN 87F-RELATED"/>
    <property type="match status" value="1"/>
</dbReference>
<evidence type="ECO:0000313" key="5">
    <source>
        <dbReference type="Proteomes" id="UP000231279"/>
    </source>
</evidence>
<dbReference type="Proteomes" id="UP000231279">
    <property type="component" value="Unassembled WGS sequence"/>
</dbReference>